<reference evidence="1 2" key="1">
    <citation type="journal article" date="2018" name="Front. Plant Sci.">
        <title>Red Clover (Trifolium pratense) and Zigzag Clover (T. medium) - A Picture of Genomic Similarities and Differences.</title>
        <authorList>
            <person name="Dluhosova J."/>
            <person name="Istvanek J."/>
            <person name="Nedelnik J."/>
            <person name="Repkova J."/>
        </authorList>
    </citation>
    <scope>NUCLEOTIDE SEQUENCE [LARGE SCALE GENOMIC DNA]</scope>
    <source>
        <strain evidence="2">cv. 10/8</strain>
        <tissue evidence="1">Leaf</tissue>
    </source>
</reference>
<dbReference type="Proteomes" id="UP000265520">
    <property type="component" value="Unassembled WGS sequence"/>
</dbReference>
<organism evidence="1 2">
    <name type="scientific">Trifolium medium</name>
    <dbReference type="NCBI Taxonomy" id="97028"/>
    <lineage>
        <taxon>Eukaryota</taxon>
        <taxon>Viridiplantae</taxon>
        <taxon>Streptophyta</taxon>
        <taxon>Embryophyta</taxon>
        <taxon>Tracheophyta</taxon>
        <taxon>Spermatophyta</taxon>
        <taxon>Magnoliopsida</taxon>
        <taxon>eudicotyledons</taxon>
        <taxon>Gunneridae</taxon>
        <taxon>Pentapetalae</taxon>
        <taxon>rosids</taxon>
        <taxon>fabids</taxon>
        <taxon>Fabales</taxon>
        <taxon>Fabaceae</taxon>
        <taxon>Papilionoideae</taxon>
        <taxon>50 kb inversion clade</taxon>
        <taxon>NPAAA clade</taxon>
        <taxon>Hologalegina</taxon>
        <taxon>IRL clade</taxon>
        <taxon>Trifolieae</taxon>
        <taxon>Trifolium</taxon>
    </lineage>
</organism>
<keyword evidence="2" id="KW-1185">Reference proteome</keyword>
<protein>
    <submittedName>
        <fullName evidence="1">Uncharacterized protein</fullName>
    </submittedName>
</protein>
<evidence type="ECO:0000313" key="1">
    <source>
        <dbReference type="EMBL" id="MCI91534.1"/>
    </source>
</evidence>
<feature type="non-terminal residue" evidence="1">
    <location>
        <position position="1"/>
    </location>
</feature>
<dbReference type="AlphaFoldDB" id="A0A392VT05"/>
<accession>A0A392VT05</accession>
<dbReference type="EMBL" id="LXQA011274922">
    <property type="protein sequence ID" value="MCI91534.1"/>
    <property type="molecule type" value="Genomic_DNA"/>
</dbReference>
<name>A0A392VT05_9FABA</name>
<comment type="caution">
    <text evidence="1">The sequence shown here is derived from an EMBL/GenBank/DDBJ whole genome shotgun (WGS) entry which is preliminary data.</text>
</comment>
<evidence type="ECO:0000313" key="2">
    <source>
        <dbReference type="Proteomes" id="UP000265520"/>
    </source>
</evidence>
<proteinExistence type="predicted"/>
<sequence length="55" mass="5964">EFITSLDEFWGGFALKPPQSTMFLRALARRGSLLPGAVLEVARRGAGEVVASCRQ</sequence>